<feature type="compositionally biased region" description="Low complexity" evidence="1">
    <location>
        <begin position="1284"/>
        <end position="1295"/>
    </location>
</feature>
<dbReference type="Gene3D" id="1.20.900.10">
    <property type="entry name" value="Dbl homology (DH) domain"/>
    <property type="match status" value="1"/>
</dbReference>
<feature type="region of interest" description="Disordered" evidence="1">
    <location>
        <begin position="261"/>
        <end position="293"/>
    </location>
</feature>
<feature type="region of interest" description="Disordered" evidence="1">
    <location>
        <begin position="1175"/>
        <end position="1202"/>
    </location>
</feature>
<feature type="region of interest" description="Disordered" evidence="1">
    <location>
        <begin position="1057"/>
        <end position="1097"/>
    </location>
</feature>
<evidence type="ECO:0000256" key="1">
    <source>
        <dbReference type="SAM" id="MobiDB-lite"/>
    </source>
</evidence>
<dbReference type="InterPro" id="IPR011993">
    <property type="entry name" value="PH-like_dom_sf"/>
</dbReference>
<gene>
    <name evidence="3" type="ORF">BJ085DRAFT_40778</name>
</gene>
<dbReference type="SMART" id="SM00325">
    <property type="entry name" value="RhoGEF"/>
    <property type="match status" value="1"/>
</dbReference>
<feature type="compositionally biased region" description="Low complexity" evidence="1">
    <location>
        <begin position="848"/>
        <end position="865"/>
    </location>
</feature>
<evidence type="ECO:0000313" key="4">
    <source>
        <dbReference type="Proteomes" id="UP000268162"/>
    </source>
</evidence>
<feature type="region of interest" description="Disordered" evidence="1">
    <location>
        <begin position="847"/>
        <end position="870"/>
    </location>
</feature>
<reference evidence="4" key="1">
    <citation type="journal article" date="2018" name="Nat. Microbiol.">
        <title>Leveraging single-cell genomics to expand the fungal tree of life.</title>
        <authorList>
            <person name="Ahrendt S.R."/>
            <person name="Quandt C.A."/>
            <person name="Ciobanu D."/>
            <person name="Clum A."/>
            <person name="Salamov A."/>
            <person name="Andreopoulos B."/>
            <person name="Cheng J.F."/>
            <person name="Woyke T."/>
            <person name="Pelin A."/>
            <person name="Henrissat B."/>
            <person name="Reynolds N.K."/>
            <person name="Benny G.L."/>
            <person name="Smith M.E."/>
            <person name="James T.Y."/>
            <person name="Grigoriev I.V."/>
        </authorList>
    </citation>
    <scope>NUCLEOTIDE SEQUENCE [LARGE SCALE GENOMIC DNA]</scope>
    <source>
        <strain evidence="4">RSA 468</strain>
    </source>
</reference>
<feature type="region of interest" description="Disordered" evidence="1">
    <location>
        <begin position="1225"/>
        <end position="1328"/>
    </location>
</feature>
<dbReference type="STRING" id="215637.A0A4P9ZT14"/>
<feature type="region of interest" description="Disordered" evidence="1">
    <location>
        <begin position="679"/>
        <end position="776"/>
    </location>
</feature>
<dbReference type="InterPro" id="IPR035899">
    <property type="entry name" value="DBL_dom_sf"/>
</dbReference>
<dbReference type="EMBL" id="ML002605">
    <property type="protein sequence ID" value="RKP36726.1"/>
    <property type="molecule type" value="Genomic_DNA"/>
</dbReference>
<evidence type="ECO:0000259" key="2">
    <source>
        <dbReference type="PROSITE" id="PS50010"/>
    </source>
</evidence>
<feature type="compositionally biased region" description="Low complexity" evidence="1">
    <location>
        <begin position="746"/>
        <end position="764"/>
    </location>
</feature>
<dbReference type="Gene3D" id="2.30.29.30">
    <property type="entry name" value="Pleckstrin-homology domain (PH domain)/Phosphotyrosine-binding domain (PTB)"/>
    <property type="match status" value="1"/>
</dbReference>
<dbReference type="GO" id="GO:0005737">
    <property type="term" value="C:cytoplasm"/>
    <property type="evidence" value="ECO:0007669"/>
    <property type="project" value="TreeGrafter"/>
</dbReference>
<feature type="compositionally biased region" description="Low complexity" evidence="1">
    <location>
        <begin position="67"/>
        <end position="78"/>
    </location>
</feature>
<feature type="compositionally biased region" description="Polar residues" evidence="1">
    <location>
        <begin position="1225"/>
        <end position="1259"/>
    </location>
</feature>
<feature type="compositionally biased region" description="Polar residues" evidence="1">
    <location>
        <begin position="1025"/>
        <end position="1039"/>
    </location>
</feature>
<sequence>MHNHLSAEQLSSYCVTPLATTSTVCADEVSGFPIVMGSPDPACPSPPPHGQQPVLPIRTTSLSVATSPSESSQSSPSSPSLPLPRSPVPPATACPTPRPSTPPLSERLSASVSMPASPRHIRAPILDMHIDFGQLHERVSRQVESGLLSCGPFGPANSAVASMGRRRAFSVSSAPTEDDVSTVYYDCIPHPDDLTSVCSDEQYHDASCDHTPAFALIPPTVLTIRPSQSSPMLRPVKPSLSPASLPSTSVLETVKSPLITPAASSHSSTHSIDACDEPSSPDHDVSGGTDTPRVVGAKVDNTLRELWLTEVNYINALDTFVSGYLKTIKHSKQLSCLLLKHLIKYLIPLVYFQKSFSRQLGVTIGHAEPRVAPYSDFDLLDLARLFISMYKEFEVYIPYCAMAGNFAADIKHLEKGPEWLQFSRHDSPDGSGPKLSRLGMLDYLMKPIQRLCLYPLLLKSIAKHYSTDSVVAQQITVALDGIQTLIGRINEAKRDCEIHHQTLLFRQRYEDTAKLPLSFIASMGDLVLAGALEVVAYDLNPPRIKYYGCVLFPRFLVLLKTKSTTTYEPKHWFPLASLRIDDQTSHFDSLDSDNGLFTALPVPATLASWRLFHEPTQRYLDFTASCLEEKAVWLTHLRECLAQVRPDATELVLSGSPSIAPAPVATNMVVDQYPSSFELRAPNRRTSNRRSSLTQYHPRSLNPLRRIPSNLHNSPLAGQPSPIALTPVAIGGGGDPSPSRRTGEAPTETPLPLSGTPTTTVSPLNHRNTLVDSPRVQPVPRPLSLVTDLVDWTEHHRPQLVTTFYHPGPSRKSLVDTRFGDIFTHDCLRSRAQALAHAGATPGASIHSLPITPASSAPTTPQSPSGLNPLWSGLADSNGSTLIFPWGGSSTVTMVGAADQKNDEKSSPDEVRNRRAVSDCGSNARRKFSGRSFVITTTTATSAPSPTTAGISGSARSRSWFAPSQPTNYALARHSSDGRSKRDRFVLGGRRLAMTPAGTISPVAARTGDVLLEGSNGNNGGKSRPFSQSHSVPHSPASRSNKLLNLIGRLSINRSPGSAGVAHLPNPELYPQELTSGSSAVPSSPQWMRGRDGTSDGSVVGRHFGQSGVPGSAASSTTTLDSMAQPAMGLADSPTPFSPDRLVEPNGDRASSDSTRTVYHLQDSSAPPHPLQIHPSSPYYSPHHHSSATAAVGHPARGGVRPSFAQKMHSWKSFFAVEGGPHQSAFSSMTVAPQNQSPPGSLGNPTTPTLSPETQLTDPSNDRKMATLATAKPTTDTKDKHPSRSSSMSTKASTSQLTVVIKPLEIPESQMGPTFDVESVLPDSPLSHVSDLDLGVVPDSATSDF</sequence>
<organism evidence="3 4">
    <name type="scientific">Dimargaris cristalligena</name>
    <dbReference type="NCBI Taxonomy" id="215637"/>
    <lineage>
        <taxon>Eukaryota</taxon>
        <taxon>Fungi</taxon>
        <taxon>Fungi incertae sedis</taxon>
        <taxon>Zoopagomycota</taxon>
        <taxon>Kickxellomycotina</taxon>
        <taxon>Dimargaritomycetes</taxon>
        <taxon>Dimargaritales</taxon>
        <taxon>Dimargaritaceae</taxon>
        <taxon>Dimargaris</taxon>
    </lineage>
</organism>
<name>A0A4P9ZT14_9FUNG</name>
<dbReference type="PANTHER" id="PTHR45818:SF3">
    <property type="entry name" value="PROTEIN VAV"/>
    <property type="match status" value="1"/>
</dbReference>
<feature type="domain" description="DH" evidence="2">
    <location>
        <begin position="298"/>
        <end position="492"/>
    </location>
</feature>
<dbReference type="PROSITE" id="PS50010">
    <property type="entry name" value="DH_2"/>
    <property type="match status" value="1"/>
</dbReference>
<feature type="compositionally biased region" description="Polar residues" evidence="1">
    <location>
        <begin position="1073"/>
        <end position="1086"/>
    </location>
</feature>
<dbReference type="GO" id="GO:0005085">
    <property type="term" value="F:guanyl-nucleotide exchange factor activity"/>
    <property type="evidence" value="ECO:0007669"/>
    <property type="project" value="InterPro"/>
</dbReference>
<feature type="region of interest" description="Disordered" evidence="1">
    <location>
        <begin position="1126"/>
        <end position="1153"/>
    </location>
</feature>
<accession>A0A4P9ZT14</accession>
<dbReference type="InterPro" id="IPR001849">
    <property type="entry name" value="PH_domain"/>
</dbReference>
<feature type="compositionally biased region" description="Basic and acidic residues" evidence="1">
    <location>
        <begin position="1141"/>
        <end position="1151"/>
    </location>
</feature>
<dbReference type="PANTHER" id="PTHR45818">
    <property type="entry name" value="PROTEIN VAV"/>
    <property type="match status" value="1"/>
</dbReference>
<protein>
    <recommendedName>
        <fullName evidence="2">DH domain-containing protein</fullName>
    </recommendedName>
</protein>
<dbReference type="SUPFAM" id="SSF48065">
    <property type="entry name" value="DBL homology domain (DH-domain)"/>
    <property type="match status" value="1"/>
</dbReference>
<keyword evidence="4" id="KW-1185">Reference proteome</keyword>
<dbReference type="Pfam" id="PF00621">
    <property type="entry name" value="RhoGEF"/>
    <property type="match status" value="1"/>
</dbReference>
<proteinExistence type="predicted"/>
<feature type="region of interest" description="Disordered" evidence="1">
    <location>
        <begin position="1010"/>
        <end position="1039"/>
    </location>
</feature>
<dbReference type="SMART" id="SM00233">
    <property type="entry name" value="PH"/>
    <property type="match status" value="1"/>
</dbReference>
<feature type="compositionally biased region" description="Pro residues" evidence="1">
    <location>
        <begin position="79"/>
        <end position="102"/>
    </location>
</feature>
<dbReference type="Proteomes" id="UP000268162">
    <property type="component" value="Unassembled WGS sequence"/>
</dbReference>
<dbReference type="InterPro" id="IPR000219">
    <property type="entry name" value="DH_dom"/>
</dbReference>
<feature type="region of interest" description="Disordered" evidence="1">
    <location>
        <begin position="60"/>
        <end position="115"/>
    </location>
</feature>
<evidence type="ECO:0000313" key="3">
    <source>
        <dbReference type="EMBL" id="RKP36726.1"/>
    </source>
</evidence>
<dbReference type="SUPFAM" id="SSF50729">
    <property type="entry name" value="PH domain-like"/>
    <property type="match status" value="1"/>
</dbReference>
<feature type="compositionally biased region" description="Low complexity" evidence="1">
    <location>
        <begin position="261"/>
        <end position="272"/>
    </location>
</feature>